<dbReference type="EMBL" id="LR796592">
    <property type="protein sequence ID" value="CAB4153177.1"/>
    <property type="molecule type" value="Genomic_DNA"/>
</dbReference>
<organism evidence="1">
    <name type="scientific">uncultured Caudovirales phage</name>
    <dbReference type="NCBI Taxonomy" id="2100421"/>
    <lineage>
        <taxon>Viruses</taxon>
        <taxon>Duplodnaviria</taxon>
        <taxon>Heunggongvirae</taxon>
        <taxon>Uroviricota</taxon>
        <taxon>Caudoviricetes</taxon>
        <taxon>Peduoviridae</taxon>
        <taxon>Maltschvirus</taxon>
        <taxon>Maltschvirus maltsch</taxon>
    </lineage>
</organism>
<gene>
    <name evidence="1" type="ORF">UFOVP605_45</name>
</gene>
<reference evidence="1" key="1">
    <citation type="submission" date="2020-04" db="EMBL/GenBank/DDBJ databases">
        <authorList>
            <person name="Chiriac C."/>
            <person name="Salcher M."/>
            <person name="Ghai R."/>
            <person name="Kavagutti S V."/>
        </authorList>
    </citation>
    <scope>NUCLEOTIDE SEQUENCE</scope>
</reference>
<protein>
    <submittedName>
        <fullName evidence="1">Uncharacterized protein</fullName>
    </submittedName>
</protein>
<name>A0A6J5N456_9CAUD</name>
<sequence>MSVVITTKFIAATDKRSPRIKVQLFIRTMLIDSVSIAHDDDADNSPIMHFDAMATVATRRKFKPENFKMSSLDAKGRYWSMQEVR</sequence>
<proteinExistence type="predicted"/>
<accession>A0A6J5N456</accession>
<evidence type="ECO:0000313" key="1">
    <source>
        <dbReference type="EMBL" id="CAB4153177.1"/>
    </source>
</evidence>